<dbReference type="SUPFAM" id="SSF53335">
    <property type="entry name" value="S-adenosyl-L-methionine-dependent methyltransferases"/>
    <property type="match status" value="1"/>
</dbReference>
<proteinExistence type="inferred from homology"/>
<evidence type="ECO:0000256" key="4">
    <source>
        <dbReference type="HAMAP-Rule" id="MF_01813"/>
    </source>
</evidence>
<dbReference type="PANTHER" id="PTHR43591:SF24">
    <property type="entry name" value="2-METHOXY-6-POLYPRENYL-1,4-BENZOQUINOL METHYLASE, MITOCHONDRIAL"/>
    <property type="match status" value="1"/>
</dbReference>
<comment type="similarity">
    <text evidence="4">Belongs to the class I-like SAM-binding methyltransferase superfamily. MenG/UbiE family.</text>
</comment>
<dbReference type="GO" id="GO:0043770">
    <property type="term" value="F:demethylmenaquinone methyltransferase activity"/>
    <property type="evidence" value="ECO:0007669"/>
    <property type="project" value="UniProtKB-UniRule"/>
</dbReference>
<dbReference type="GO" id="GO:0009234">
    <property type="term" value="P:menaquinone biosynthetic process"/>
    <property type="evidence" value="ECO:0007669"/>
    <property type="project" value="UniProtKB-UniRule"/>
</dbReference>
<comment type="catalytic activity">
    <reaction evidence="4">
        <text>a 2-demethylmenaquinol + S-adenosyl-L-methionine = a menaquinol + S-adenosyl-L-homocysteine + H(+)</text>
        <dbReference type="Rhea" id="RHEA:42640"/>
        <dbReference type="Rhea" id="RHEA-COMP:9539"/>
        <dbReference type="Rhea" id="RHEA-COMP:9563"/>
        <dbReference type="ChEBI" id="CHEBI:15378"/>
        <dbReference type="ChEBI" id="CHEBI:18151"/>
        <dbReference type="ChEBI" id="CHEBI:55437"/>
        <dbReference type="ChEBI" id="CHEBI:57856"/>
        <dbReference type="ChEBI" id="CHEBI:59789"/>
        <dbReference type="EC" id="2.1.1.163"/>
    </reaction>
</comment>
<gene>
    <name evidence="4" type="primary">menG</name>
    <name evidence="5" type="ORF">LUCI_5139</name>
</gene>
<dbReference type="CDD" id="cd02440">
    <property type="entry name" value="AdoMet_MTases"/>
    <property type="match status" value="1"/>
</dbReference>
<protein>
    <recommendedName>
        <fullName evidence="4">Demethylmenaquinone methyltransferase</fullName>
        <ecNumber evidence="4">2.1.1.163</ecNumber>
    </recommendedName>
</protein>
<dbReference type="PANTHER" id="PTHR43591">
    <property type="entry name" value="METHYLTRANSFERASE"/>
    <property type="match status" value="1"/>
</dbReference>
<feature type="binding site" evidence="4">
    <location>
        <begin position="111"/>
        <end position="112"/>
    </location>
    <ligand>
        <name>S-adenosyl-L-methionine</name>
        <dbReference type="ChEBI" id="CHEBI:59789"/>
    </ligand>
</feature>
<dbReference type="HAMAP" id="MF_01813">
    <property type="entry name" value="MenG_UbiE_methyltr"/>
    <property type="match status" value="1"/>
</dbReference>
<dbReference type="NCBIfam" id="TIGR01934">
    <property type="entry name" value="MenG_MenH_UbiE"/>
    <property type="match status" value="1"/>
</dbReference>
<keyword evidence="3 4" id="KW-0949">S-adenosyl-L-methionine</keyword>
<dbReference type="PROSITE" id="PS51257">
    <property type="entry name" value="PROKAR_LIPOPROTEIN"/>
    <property type="match status" value="1"/>
</dbReference>
<evidence type="ECO:0000313" key="6">
    <source>
        <dbReference type="Proteomes" id="UP000277811"/>
    </source>
</evidence>
<feature type="binding site" evidence="4">
    <location>
        <position position="62"/>
    </location>
    <ligand>
        <name>S-adenosyl-L-methionine</name>
        <dbReference type="ChEBI" id="CHEBI:59789"/>
    </ligand>
</feature>
<sequence>MKDFSIESKEAYIHQLFSAISCRYDALTSLLSFNRDRYWRQFAVAQTGLKAGGYGLDVCCGTGKLTLEQAGKVGGGGRVVGLDFCAGMLQEAVKNISRTPYEPVIQLLEGNAMQLPFAVHTFDAATIGFALRNVPDIAAVIGEMARVVKPGGRVVSVELAKPELPVFKQLYYLYFERILPYIGKWGTGQEGAYRWLPESLRRYPHQQEVRELFVAAGLRDVTYYELTGGIVAVHVGTVPA</sequence>
<keyword evidence="4" id="KW-0474">Menaquinone biosynthesis</keyword>
<keyword evidence="2 4" id="KW-0808">Transferase</keyword>
<dbReference type="OrthoDB" id="9808140at2"/>
<dbReference type="Pfam" id="PF01209">
    <property type="entry name" value="Ubie_methyltran"/>
    <property type="match status" value="1"/>
</dbReference>
<comment type="function">
    <text evidence="4">Methyltransferase required for the conversion of demethylmenaquinol (DMKH2) to menaquinol (MKH2).</text>
</comment>
<organism evidence="5 6">
    <name type="scientific">Lucifera butyrica</name>
    <dbReference type="NCBI Taxonomy" id="1351585"/>
    <lineage>
        <taxon>Bacteria</taxon>
        <taxon>Bacillati</taxon>
        <taxon>Bacillota</taxon>
        <taxon>Negativicutes</taxon>
        <taxon>Veillonellales</taxon>
        <taxon>Veillonellaceae</taxon>
        <taxon>Lucifera</taxon>
    </lineage>
</organism>
<name>A0A498REC4_9FIRM</name>
<dbReference type="UniPathway" id="UPA00079">
    <property type="reaction ID" value="UER00169"/>
</dbReference>
<comment type="caution">
    <text evidence="4">Lacks conserved residue(s) required for the propagation of feature annotation.</text>
</comment>
<feature type="binding site" evidence="4">
    <location>
        <position position="83"/>
    </location>
    <ligand>
        <name>S-adenosyl-L-methionine</name>
        <dbReference type="ChEBI" id="CHEBI:59789"/>
    </ligand>
</feature>
<dbReference type="InterPro" id="IPR029063">
    <property type="entry name" value="SAM-dependent_MTases_sf"/>
</dbReference>
<evidence type="ECO:0000256" key="2">
    <source>
        <dbReference type="ARBA" id="ARBA00022679"/>
    </source>
</evidence>
<keyword evidence="6" id="KW-1185">Reference proteome</keyword>
<accession>A0A498REC4</accession>
<dbReference type="Gene3D" id="3.40.50.150">
    <property type="entry name" value="Vaccinia Virus protein VP39"/>
    <property type="match status" value="1"/>
</dbReference>
<reference evidence="5 6" key="1">
    <citation type="submission" date="2018-06" db="EMBL/GenBank/DDBJ databases">
        <authorList>
            <person name="Strepis N."/>
        </authorList>
    </citation>
    <scope>NUCLEOTIDE SEQUENCE [LARGE SCALE GENOMIC DNA]</scope>
    <source>
        <strain evidence="5">LUCI</strain>
    </source>
</reference>
<dbReference type="PROSITE" id="PS51608">
    <property type="entry name" value="SAM_MT_UBIE"/>
    <property type="match status" value="1"/>
</dbReference>
<dbReference type="InterPro" id="IPR004033">
    <property type="entry name" value="UbiE/COQ5_MeTrFase"/>
</dbReference>
<evidence type="ECO:0000313" key="5">
    <source>
        <dbReference type="EMBL" id="VBB09841.1"/>
    </source>
</evidence>
<dbReference type="EMBL" id="UPPP01000134">
    <property type="protein sequence ID" value="VBB09841.1"/>
    <property type="molecule type" value="Genomic_DNA"/>
</dbReference>
<dbReference type="GO" id="GO:0032259">
    <property type="term" value="P:methylation"/>
    <property type="evidence" value="ECO:0007669"/>
    <property type="project" value="UniProtKB-KW"/>
</dbReference>
<dbReference type="AlphaFoldDB" id="A0A498REC4"/>
<dbReference type="EC" id="2.1.1.163" evidence="4"/>
<keyword evidence="1 4" id="KW-0489">Methyltransferase</keyword>
<evidence type="ECO:0000256" key="3">
    <source>
        <dbReference type="ARBA" id="ARBA00022691"/>
    </source>
</evidence>
<dbReference type="RefSeq" id="WP_122630690.1">
    <property type="nucleotide sequence ID" value="NZ_UPPP01000134.1"/>
</dbReference>
<evidence type="ECO:0000256" key="1">
    <source>
        <dbReference type="ARBA" id="ARBA00022603"/>
    </source>
</evidence>
<dbReference type="Proteomes" id="UP000277811">
    <property type="component" value="Unassembled WGS sequence"/>
</dbReference>
<comment type="pathway">
    <text evidence="4">Quinol/quinone metabolism; menaquinone biosynthesis; menaquinol from 1,4-dihydroxy-2-naphthoate: step 2/2.</text>
</comment>